<keyword evidence="2" id="KW-1185">Reference proteome</keyword>
<dbReference type="EMBL" id="CM042059">
    <property type="protein sequence ID" value="KAI3680443.1"/>
    <property type="molecule type" value="Genomic_DNA"/>
</dbReference>
<sequence>MICSSIAMLQERFRQLEKVKEMREERELLKLISSVSSVKNNHQCNPCYDHHLQPHLTSNLYDHPNSKFLSVSEITFPTRPLDSQLLSLSLWPSSQTMKNNHADSYWDIKIENTQNLTAKPSWLNDVPLARPSLIKKMDESSTVVGSEVDTTLHL</sequence>
<evidence type="ECO:0000313" key="1">
    <source>
        <dbReference type="EMBL" id="KAI3680443.1"/>
    </source>
</evidence>
<reference evidence="1 2" key="2">
    <citation type="journal article" date="2022" name="Mol. Ecol. Resour.">
        <title>The genomes of chicory, endive, great burdock and yacon provide insights into Asteraceae paleo-polyploidization history and plant inulin production.</title>
        <authorList>
            <person name="Fan W."/>
            <person name="Wang S."/>
            <person name="Wang H."/>
            <person name="Wang A."/>
            <person name="Jiang F."/>
            <person name="Liu H."/>
            <person name="Zhao H."/>
            <person name="Xu D."/>
            <person name="Zhang Y."/>
        </authorList>
    </citation>
    <scope>NUCLEOTIDE SEQUENCE [LARGE SCALE GENOMIC DNA]</scope>
    <source>
        <strain evidence="2">cv. Niubang</strain>
    </source>
</reference>
<evidence type="ECO:0000313" key="2">
    <source>
        <dbReference type="Proteomes" id="UP001055879"/>
    </source>
</evidence>
<dbReference type="Proteomes" id="UP001055879">
    <property type="component" value="Linkage Group LG13"/>
</dbReference>
<name>A0ACB8Y705_ARCLA</name>
<protein>
    <submittedName>
        <fullName evidence="1">Uncharacterized protein</fullName>
    </submittedName>
</protein>
<reference evidence="2" key="1">
    <citation type="journal article" date="2022" name="Mol. Ecol. Resour.">
        <title>The genomes of chicory, endive, great burdock and yacon provide insights into Asteraceae palaeo-polyploidization history and plant inulin production.</title>
        <authorList>
            <person name="Fan W."/>
            <person name="Wang S."/>
            <person name="Wang H."/>
            <person name="Wang A."/>
            <person name="Jiang F."/>
            <person name="Liu H."/>
            <person name="Zhao H."/>
            <person name="Xu D."/>
            <person name="Zhang Y."/>
        </authorList>
    </citation>
    <scope>NUCLEOTIDE SEQUENCE [LARGE SCALE GENOMIC DNA]</scope>
    <source>
        <strain evidence="2">cv. Niubang</strain>
    </source>
</reference>
<gene>
    <name evidence="1" type="ORF">L6452_35214</name>
</gene>
<proteinExistence type="predicted"/>
<comment type="caution">
    <text evidence="1">The sequence shown here is derived from an EMBL/GenBank/DDBJ whole genome shotgun (WGS) entry which is preliminary data.</text>
</comment>
<accession>A0ACB8Y705</accession>
<organism evidence="1 2">
    <name type="scientific">Arctium lappa</name>
    <name type="common">Greater burdock</name>
    <name type="synonym">Lappa major</name>
    <dbReference type="NCBI Taxonomy" id="4217"/>
    <lineage>
        <taxon>Eukaryota</taxon>
        <taxon>Viridiplantae</taxon>
        <taxon>Streptophyta</taxon>
        <taxon>Embryophyta</taxon>
        <taxon>Tracheophyta</taxon>
        <taxon>Spermatophyta</taxon>
        <taxon>Magnoliopsida</taxon>
        <taxon>eudicotyledons</taxon>
        <taxon>Gunneridae</taxon>
        <taxon>Pentapetalae</taxon>
        <taxon>asterids</taxon>
        <taxon>campanulids</taxon>
        <taxon>Asterales</taxon>
        <taxon>Asteraceae</taxon>
        <taxon>Carduoideae</taxon>
        <taxon>Cardueae</taxon>
        <taxon>Arctiinae</taxon>
        <taxon>Arctium</taxon>
    </lineage>
</organism>